<dbReference type="EMBL" id="CAXDID020000013">
    <property type="protein sequence ID" value="CAL5981233.1"/>
    <property type="molecule type" value="Genomic_DNA"/>
</dbReference>
<keyword evidence="3" id="KW-1185">Reference proteome</keyword>
<sequence length="181" mass="20526">MKATCPCACQDALFKNLAKFYDTEIEVKVDTEACCTSLANGKTLVFNVPAILAYLNRYFKGEVNTDLDVAFQLAQRFFDKFSQLMTIVENPKDCQPNLFKGALEYVMNFLTCLNDTILVEKTYIAGERKSCADIYLGFLLKNCYKHCITAEHAKKFNNVTRYLHTVESEIVLAAGELKLKK</sequence>
<protein>
    <submittedName>
        <fullName evidence="2">Elongation_factor 1-gamma</fullName>
    </submittedName>
</protein>
<gene>
    <name evidence="2" type="ORF">HINF_LOCUS6553</name>
</gene>
<dbReference type="SUPFAM" id="SSF47616">
    <property type="entry name" value="GST C-terminal domain-like"/>
    <property type="match status" value="1"/>
</dbReference>
<dbReference type="Pfam" id="PF00043">
    <property type="entry name" value="GST_C"/>
    <property type="match status" value="1"/>
</dbReference>
<feature type="domain" description="Glutathione S-transferase C-terminal" evidence="1">
    <location>
        <begin position="89"/>
        <end position="168"/>
    </location>
</feature>
<dbReference type="Proteomes" id="UP001642409">
    <property type="component" value="Unassembled WGS sequence"/>
</dbReference>
<evidence type="ECO:0000259" key="1">
    <source>
        <dbReference type="Pfam" id="PF00043"/>
    </source>
</evidence>
<dbReference type="InterPro" id="IPR004046">
    <property type="entry name" value="GST_C"/>
</dbReference>
<accession>A0ABP1GX18</accession>
<evidence type="ECO:0000313" key="2">
    <source>
        <dbReference type="EMBL" id="CAL5981233.1"/>
    </source>
</evidence>
<dbReference type="InterPro" id="IPR036282">
    <property type="entry name" value="Glutathione-S-Trfase_C_sf"/>
</dbReference>
<comment type="caution">
    <text evidence="2">The sequence shown here is derived from an EMBL/GenBank/DDBJ whole genome shotgun (WGS) entry which is preliminary data.</text>
</comment>
<evidence type="ECO:0000313" key="3">
    <source>
        <dbReference type="Proteomes" id="UP001642409"/>
    </source>
</evidence>
<organism evidence="2 3">
    <name type="scientific">Hexamita inflata</name>
    <dbReference type="NCBI Taxonomy" id="28002"/>
    <lineage>
        <taxon>Eukaryota</taxon>
        <taxon>Metamonada</taxon>
        <taxon>Diplomonadida</taxon>
        <taxon>Hexamitidae</taxon>
        <taxon>Hexamitinae</taxon>
        <taxon>Hexamita</taxon>
    </lineage>
</organism>
<name>A0ABP1GX18_9EUKA</name>
<dbReference type="Gene3D" id="1.20.1050.10">
    <property type="match status" value="1"/>
</dbReference>
<proteinExistence type="predicted"/>
<reference evidence="2 3" key="1">
    <citation type="submission" date="2024-07" db="EMBL/GenBank/DDBJ databases">
        <authorList>
            <person name="Akdeniz Z."/>
        </authorList>
    </citation>
    <scope>NUCLEOTIDE SEQUENCE [LARGE SCALE GENOMIC DNA]</scope>
</reference>